<reference evidence="3" key="1">
    <citation type="submission" date="2021-02" db="EMBL/GenBank/DDBJ databases">
        <authorList>
            <person name="Nowell W R."/>
        </authorList>
    </citation>
    <scope>NUCLEOTIDE SEQUENCE</scope>
</reference>
<dbReference type="Pfam" id="PF00755">
    <property type="entry name" value="Carn_acyltransf"/>
    <property type="match status" value="1"/>
</dbReference>
<feature type="non-terminal residue" evidence="3">
    <location>
        <position position="1"/>
    </location>
</feature>
<dbReference type="PANTHER" id="PTHR22589">
    <property type="entry name" value="CARNITINE O-ACYLTRANSFERASE"/>
    <property type="match status" value="1"/>
</dbReference>
<sequence length="96" mass="10760">LKYLQEIENREKLHPIYTDKPYQSINHTILSTSTVASKHIVAGGFGPVVNDGYGIAYLIDDDQCGLLVTSYLEKELPNFMQAADESFNELANIIKK</sequence>
<dbReference type="AlphaFoldDB" id="A0A8S3FKJ0"/>
<comment type="similarity">
    <text evidence="1">Belongs to the carnitine/choline acetyltransferase family.</text>
</comment>
<evidence type="ECO:0000256" key="1">
    <source>
        <dbReference type="ARBA" id="ARBA00005232"/>
    </source>
</evidence>
<dbReference type="InterPro" id="IPR000542">
    <property type="entry name" value="Carn_acyl_trans"/>
</dbReference>
<comment type="caution">
    <text evidence="3">The sequence shown here is derived from an EMBL/GenBank/DDBJ whole genome shotgun (WGS) entry which is preliminary data.</text>
</comment>
<dbReference type="InterPro" id="IPR039551">
    <property type="entry name" value="Cho/carn_acyl_trans"/>
</dbReference>
<dbReference type="GO" id="GO:0005739">
    <property type="term" value="C:mitochondrion"/>
    <property type="evidence" value="ECO:0007669"/>
    <property type="project" value="TreeGrafter"/>
</dbReference>
<dbReference type="Gene3D" id="3.30.559.10">
    <property type="entry name" value="Chloramphenicol acetyltransferase-like domain"/>
    <property type="match status" value="1"/>
</dbReference>
<dbReference type="GO" id="GO:0004095">
    <property type="term" value="F:carnitine O-palmitoyltransferase activity"/>
    <property type="evidence" value="ECO:0007669"/>
    <property type="project" value="TreeGrafter"/>
</dbReference>
<evidence type="ECO:0000313" key="4">
    <source>
        <dbReference type="Proteomes" id="UP000676336"/>
    </source>
</evidence>
<gene>
    <name evidence="3" type="ORF">SMN809_LOCUS62722</name>
</gene>
<accession>A0A8S3FKJ0</accession>
<feature type="domain" description="Choline/carnitine acyltransferase" evidence="2">
    <location>
        <begin position="7"/>
        <end position="73"/>
    </location>
</feature>
<evidence type="ECO:0000313" key="3">
    <source>
        <dbReference type="EMBL" id="CAF5125286.1"/>
    </source>
</evidence>
<dbReference type="GO" id="GO:0006635">
    <property type="term" value="P:fatty acid beta-oxidation"/>
    <property type="evidence" value="ECO:0007669"/>
    <property type="project" value="TreeGrafter"/>
</dbReference>
<protein>
    <recommendedName>
        <fullName evidence="2">Choline/carnitine acyltransferase domain-containing protein</fullName>
    </recommendedName>
</protein>
<dbReference type="Proteomes" id="UP000676336">
    <property type="component" value="Unassembled WGS sequence"/>
</dbReference>
<dbReference type="PANTHER" id="PTHR22589:SF16">
    <property type="entry name" value="CARNITINE O-PALMITOYLTRANSFERASE 2, MITOCHONDRIAL"/>
    <property type="match status" value="1"/>
</dbReference>
<organism evidence="3 4">
    <name type="scientific">Rotaria magnacalcarata</name>
    <dbReference type="NCBI Taxonomy" id="392030"/>
    <lineage>
        <taxon>Eukaryota</taxon>
        <taxon>Metazoa</taxon>
        <taxon>Spiralia</taxon>
        <taxon>Gnathifera</taxon>
        <taxon>Rotifera</taxon>
        <taxon>Eurotatoria</taxon>
        <taxon>Bdelloidea</taxon>
        <taxon>Philodinida</taxon>
        <taxon>Philodinidae</taxon>
        <taxon>Rotaria</taxon>
    </lineage>
</organism>
<name>A0A8S3FKJ0_9BILA</name>
<proteinExistence type="inferred from homology"/>
<dbReference type="SUPFAM" id="SSF52777">
    <property type="entry name" value="CoA-dependent acyltransferases"/>
    <property type="match status" value="1"/>
</dbReference>
<dbReference type="InterPro" id="IPR023213">
    <property type="entry name" value="CAT-like_dom_sf"/>
</dbReference>
<dbReference type="EMBL" id="CAJOBI010263220">
    <property type="protein sequence ID" value="CAF5125286.1"/>
    <property type="molecule type" value="Genomic_DNA"/>
</dbReference>
<evidence type="ECO:0000259" key="2">
    <source>
        <dbReference type="Pfam" id="PF00755"/>
    </source>
</evidence>